<organism evidence="2 3">
    <name type="scientific">Cymbomonas tetramitiformis</name>
    <dbReference type="NCBI Taxonomy" id="36881"/>
    <lineage>
        <taxon>Eukaryota</taxon>
        <taxon>Viridiplantae</taxon>
        <taxon>Chlorophyta</taxon>
        <taxon>Pyramimonadophyceae</taxon>
        <taxon>Pyramimonadales</taxon>
        <taxon>Pyramimonadaceae</taxon>
        <taxon>Cymbomonas</taxon>
    </lineage>
</organism>
<dbReference type="AlphaFoldDB" id="A0AAE0GJD8"/>
<evidence type="ECO:0000313" key="3">
    <source>
        <dbReference type="Proteomes" id="UP001190700"/>
    </source>
</evidence>
<evidence type="ECO:0000313" key="2">
    <source>
        <dbReference type="EMBL" id="KAK3279133.1"/>
    </source>
</evidence>
<dbReference type="EMBL" id="LGRX02005119">
    <property type="protein sequence ID" value="KAK3279133.1"/>
    <property type="molecule type" value="Genomic_DNA"/>
</dbReference>
<accession>A0AAE0GJD8</accession>
<dbReference type="Proteomes" id="UP001190700">
    <property type="component" value="Unassembled WGS sequence"/>
</dbReference>
<feature type="region of interest" description="Disordered" evidence="1">
    <location>
        <begin position="1"/>
        <end position="25"/>
    </location>
</feature>
<sequence length="138" mass="15279">MMMMSMSVVWDDDDDDADPDDDVSTAWKGQYRGAFSLNAMHSRSSSKVGFNKSDIHIRSQSHEDLESGFGREGTEDYPDKRMSKVSSRNDSSESGLIQSTSPTQVALREPWMDAVGPNFRPIGQLPDVPQRSNGCSIS</sequence>
<feature type="compositionally biased region" description="Acidic residues" evidence="1">
    <location>
        <begin position="10"/>
        <end position="23"/>
    </location>
</feature>
<reference evidence="2 3" key="1">
    <citation type="journal article" date="2015" name="Genome Biol. Evol.">
        <title>Comparative Genomics of a Bacterivorous Green Alga Reveals Evolutionary Causalities and Consequences of Phago-Mixotrophic Mode of Nutrition.</title>
        <authorList>
            <person name="Burns J.A."/>
            <person name="Paasch A."/>
            <person name="Narechania A."/>
            <person name="Kim E."/>
        </authorList>
    </citation>
    <scope>NUCLEOTIDE SEQUENCE [LARGE SCALE GENOMIC DNA]</scope>
    <source>
        <strain evidence="2 3">PLY_AMNH</strain>
    </source>
</reference>
<feature type="compositionally biased region" description="Basic and acidic residues" evidence="1">
    <location>
        <begin position="72"/>
        <end position="82"/>
    </location>
</feature>
<feature type="compositionally biased region" description="Basic and acidic residues" evidence="1">
    <location>
        <begin position="53"/>
        <end position="65"/>
    </location>
</feature>
<feature type="region of interest" description="Disordered" evidence="1">
    <location>
        <begin position="51"/>
        <end position="138"/>
    </location>
</feature>
<keyword evidence="3" id="KW-1185">Reference proteome</keyword>
<name>A0AAE0GJD8_9CHLO</name>
<comment type="caution">
    <text evidence="2">The sequence shown here is derived from an EMBL/GenBank/DDBJ whole genome shotgun (WGS) entry which is preliminary data.</text>
</comment>
<evidence type="ECO:0000256" key="1">
    <source>
        <dbReference type="SAM" id="MobiDB-lite"/>
    </source>
</evidence>
<feature type="compositionally biased region" description="Polar residues" evidence="1">
    <location>
        <begin position="84"/>
        <end position="104"/>
    </location>
</feature>
<proteinExistence type="predicted"/>
<protein>
    <submittedName>
        <fullName evidence="2">Uncharacterized protein</fullName>
    </submittedName>
</protein>
<gene>
    <name evidence="2" type="ORF">CYMTET_12972</name>
</gene>